<evidence type="ECO:0000256" key="1">
    <source>
        <dbReference type="SAM" id="Coils"/>
    </source>
</evidence>
<sequence>MGFELANVASPNSIKNTVVFSMFEAPDSIHNLEIALKQYQDDVTSLQQETWRDLSFKLFFYGDYAFLCTVFGISGASGKYCCLWCLITQTEMQESLDERGKKPSRTIETLKEDNKWFIEAGSNIKKAKMFNNAIRPPLFDIPIEQVCLPGLHISIGIFNRLYDLLVQELHTLDIHIANEIRDGEIGNHEFQNYIEGIKVHQNLKNQESNLLEEAQELESMASYNAMRFNNEEEVEFLLDRADSLRSQANDLTLRMALVSVPVIPNEDGPCAQELARVLKKIGAERQAYHGGSFNGNHTNKCLKVTSIDQLK</sequence>
<keyword evidence="1" id="KW-0175">Coiled coil</keyword>
<dbReference type="PANTHER" id="PTHR31424">
    <property type="entry name" value="PROTEIN CBG23806"/>
    <property type="match status" value="1"/>
</dbReference>
<gene>
    <name evidence="3" type="primary">LOC116305861</name>
</gene>
<dbReference type="AlphaFoldDB" id="A0A6P8IWE1"/>
<dbReference type="PANTHER" id="PTHR31424:SF3">
    <property type="entry name" value="RING-TYPE DOMAIN-CONTAINING PROTEIN"/>
    <property type="match status" value="1"/>
</dbReference>
<name>A0A6P8IWE1_ACTTE</name>
<dbReference type="Proteomes" id="UP000515163">
    <property type="component" value="Unplaced"/>
</dbReference>
<evidence type="ECO:0000313" key="2">
    <source>
        <dbReference type="Proteomes" id="UP000515163"/>
    </source>
</evidence>
<proteinExistence type="predicted"/>
<dbReference type="KEGG" id="aten:116305861"/>
<protein>
    <submittedName>
        <fullName evidence="3">Uncharacterized protein LOC116305861</fullName>
    </submittedName>
</protein>
<dbReference type="RefSeq" id="XP_031571701.1">
    <property type="nucleotide sequence ID" value="XM_031715841.1"/>
</dbReference>
<feature type="coiled-coil region" evidence="1">
    <location>
        <begin position="197"/>
        <end position="254"/>
    </location>
</feature>
<organism evidence="2 3">
    <name type="scientific">Actinia tenebrosa</name>
    <name type="common">Australian red waratah sea anemone</name>
    <dbReference type="NCBI Taxonomy" id="6105"/>
    <lineage>
        <taxon>Eukaryota</taxon>
        <taxon>Metazoa</taxon>
        <taxon>Cnidaria</taxon>
        <taxon>Anthozoa</taxon>
        <taxon>Hexacorallia</taxon>
        <taxon>Actiniaria</taxon>
        <taxon>Actiniidae</taxon>
        <taxon>Actinia</taxon>
    </lineage>
</organism>
<dbReference type="InParanoid" id="A0A6P8IWE1"/>
<dbReference type="OrthoDB" id="5989607at2759"/>
<reference evidence="3" key="1">
    <citation type="submission" date="2025-08" db="UniProtKB">
        <authorList>
            <consortium name="RefSeq"/>
        </authorList>
    </citation>
    <scope>IDENTIFICATION</scope>
</reference>
<evidence type="ECO:0000313" key="3">
    <source>
        <dbReference type="RefSeq" id="XP_031571701.1"/>
    </source>
</evidence>
<keyword evidence="2" id="KW-1185">Reference proteome</keyword>
<dbReference type="GeneID" id="116305861"/>
<accession>A0A6P8IWE1</accession>